<dbReference type="InterPro" id="IPR051867">
    <property type="entry name" value="Angio_Inhib/Adhesion_GPCR"/>
</dbReference>
<dbReference type="Pfam" id="PF03782">
    <property type="entry name" value="AMOP"/>
    <property type="match status" value="1"/>
</dbReference>
<evidence type="ECO:0000256" key="7">
    <source>
        <dbReference type="SAM" id="SignalP"/>
    </source>
</evidence>
<evidence type="ECO:0000256" key="6">
    <source>
        <dbReference type="SAM" id="MobiDB-lite"/>
    </source>
</evidence>
<feature type="domain" description="AMOP" evidence="8">
    <location>
        <begin position="286"/>
        <end position="449"/>
    </location>
</feature>
<dbReference type="Pfam" id="PF00090">
    <property type="entry name" value="TSP_1"/>
    <property type="match status" value="1"/>
</dbReference>
<dbReference type="PANTHER" id="PTHR10239:SF28">
    <property type="entry name" value="ISTHMIN-2"/>
    <property type="match status" value="1"/>
</dbReference>
<dbReference type="SMART" id="SM00723">
    <property type="entry name" value="AMOP"/>
    <property type="match status" value="1"/>
</dbReference>
<keyword evidence="3" id="KW-0964">Secreted</keyword>
<proteinExistence type="inferred from homology"/>
<protein>
    <submittedName>
        <fullName evidence="9">Isthmin-2-like</fullName>
    </submittedName>
</protein>
<dbReference type="GeneTree" id="ENSGT00940000163359"/>
<keyword evidence="5" id="KW-1015">Disulfide bond</keyword>
<dbReference type="PROSITE" id="PS50092">
    <property type="entry name" value="TSP1"/>
    <property type="match status" value="1"/>
</dbReference>
<dbReference type="InterPro" id="IPR036383">
    <property type="entry name" value="TSP1_rpt_sf"/>
</dbReference>
<keyword evidence="10" id="KW-1185">Reference proteome</keyword>
<dbReference type="Gene3D" id="2.20.100.10">
    <property type="entry name" value="Thrombospondin type-1 (TSP1) repeat"/>
    <property type="match status" value="1"/>
</dbReference>
<reference evidence="9" key="2">
    <citation type="submission" date="2025-08" db="UniProtKB">
        <authorList>
            <consortium name="Ensembl"/>
        </authorList>
    </citation>
    <scope>IDENTIFICATION</scope>
</reference>
<gene>
    <name evidence="9" type="primary">ism2a</name>
</gene>
<name>A0A8C9WN62_SCLFO</name>
<evidence type="ECO:0000313" key="10">
    <source>
        <dbReference type="Proteomes" id="UP000694397"/>
    </source>
</evidence>
<dbReference type="PANTHER" id="PTHR10239">
    <property type="entry name" value="ISTHMIN-2"/>
    <property type="match status" value="1"/>
</dbReference>
<dbReference type="FunFam" id="2.20.100.10:FF:000033">
    <property type="entry name" value="Isthmin 1"/>
    <property type="match status" value="1"/>
</dbReference>
<dbReference type="OrthoDB" id="9930623at2759"/>
<dbReference type="InterPro" id="IPR000884">
    <property type="entry name" value="TSP1_rpt"/>
</dbReference>
<reference evidence="9" key="3">
    <citation type="submission" date="2025-09" db="UniProtKB">
        <authorList>
            <consortium name="Ensembl"/>
        </authorList>
    </citation>
    <scope>IDENTIFICATION</scope>
</reference>
<dbReference type="SMART" id="SM00209">
    <property type="entry name" value="TSP1"/>
    <property type="match status" value="1"/>
</dbReference>
<evidence type="ECO:0000256" key="5">
    <source>
        <dbReference type="ARBA" id="ARBA00023157"/>
    </source>
</evidence>
<feature type="chain" id="PRO_5034566877" evidence="7">
    <location>
        <begin position="27"/>
        <end position="461"/>
    </location>
</feature>
<evidence type="ECO:0000256" key="2">
    <source>
        <dbReference type="ARBA" id="ARBA00010198"/>
    </source>
</evidence>
<evidence type="ECO:0000256" key="4">
    <source>
        <dbReference type="ARBA" id="ARBA00022729"/>
    </source>
</evidence>
<dbReference type="Ensembl" id="ENSSFOT00015039567.1">
    <property type="protein sequence ID" value="ENSSFOP00015078450.1"/>
    <property type="gene ID" value="ENSSFOG00015025731.1"/>
</dbReference>
<comment type="subcellular location">
    <subcellularLocation>
        <location evidence="1">Secreted</location>
    </subcellularLocation>
</comment>
<evidence type="ECO:0000259" key="8">
    <source>
        <dbReference type="PROSITE" id="PS50856"/>
    </source>
</evidence>
<sequence length="461" mass="52154">MRTSGRKGCLLCRVFLAALLVPAVRGFPAKTRDSGLLEVSSQTASENLSHVLEVLQPNQVQQNDRSTLRHRRRRWSSHVSGGALNRPTPEQETKPFVFDLKNFPDLANADLSSLNPNIQVTIEVVESPQTEMEMDLAKEGRSDWSLSTLDWLGNRKLFWPLFWKYPDSEENEQSHGSLEDSSEDLGLEYDGEEPVPSGVGGEWDGRWNQGWDSTDEYEYEEQEWSSWSPCSITCGNGNQKRMRSCGYACTATETRTCDLKHCPDDVDFVTDLMPFTPQTATEPIPAVFTDVDSCEQWLSCKNDFLQKYLHQVLTELPGCPCRYPSEVVYSAVSIFDDKLRRSFRWRDASGPKEQLAVYKATARVCVRSMLSLDSSTLASQHCCYDQSMQLLTRGSGAGTPDLISADFSPELHHKVDVLPWVLCKGDWSRFHAARPPNNGLRCAENPPEEAYVRQLEEAREY</sequence>
<reference evidence="9 10" key="1">
    <citation type="submission" date="2019-04" db="EMBL/GenBank/DDBJ databases">
        <authorList>
            <consortium name="Wellcome Sanger Institute Data Sharing"/>
        </authorList>
    </citation>
    <scope>NUCLEOTIDE SEQUENCE [LARGE SCALE GENOMIC DNA]</scope>
</reference>
<dbReference type="Proteomes" id="UP000694397">
    <property type="component" value="Chromosome 15"/>
</dbReference>
<feature type="region of interest" description="Disordered" evidence="6">
    <location>
        <begin position="60"/>
        <end position="91"/>
    </location>
</feature>
<keyword evidence="4 7" id="KW-0732">Signal</keyword>
<dbReference type="InterPro" id="IPR005533">
    <property type="entry name" value="AMOP_dom"/>
</dbReference>
<feature type="signal peptide" evidence="7">
    <location>
        <begin position="1"/>
        <end position="26"/>
    </location>
</feature>
<evidence type="ECO:0000256" key="3">
    <source>
        <dbReference type="ARBA" id="ARBA00022525"/>
    </source>
</evidence>
<dbReference type="PROSITE" id="PS50856">
    <property type="entry name" value="AMOP"/>
    <property type="match status" value="1"/>
</dbReference>
<evidence type="ECO:0000256" key="1">
    <source>
        <dbReference type="ARBA" id="ARBA00004613"/>
    </source>
</evidence>
<accession>A0A8C9WN62</accession>
<dbReference type="AlphaFoldDB" id="A0A8C9WN62"/>
<dbReference type="GO" id="GO:0005576">
    <property type="term" value="C:extracellular region"/>
    <property type="evidence" value="ECO:0007669"/>
    <property type="project" value="UniProtKB-SubCell"/>
</dbReference>
<organism evidence="9 10">
    <name type="scientific">Scleropages formosus</name>
    <name type="common">Asian bonytongue</name>
    <name type="synonym">Osteoglossum formosum</name>
    <dbReference type="NCBI Taxonomy" id="113540"/>
    <lineage>
        <taxon>Eukaryota</taxon>
        <taxon>Metazoa</taxon>
        <taxon>Chordata</taxon>
        <taxon>Craniata</taxon>
        <taxon>Vertebrata</taxon>
        <taxon>Euteleostomi</taxon>
        <taxon>Actinopterygii</taxon>
        <taxon>Neopterygii</taxon>
        <taxon>Teleostei</taxon>
        <taxon>Osteoglossocephala</taxon>
        <taxon>Osteoglossomorpha</taxon>
        <taxon>Osteoglossiformes</taxon>
        <taxon>Osteoglossidae</taxon>
        <taxon>Scleropages</taxon>
    </lineage>
</organism>
<evidence type="ECO:0000313" key="9">
    <source>
        <dbReference type="Ensembl" id="ENSSFOP00015078450.1"/>
    </source>
</evidence>
<comment type="similarity">
    <text evidence="2">Belongs to the isthmin family.</text>
</comment>
<dbReference type="SUPFAM" id="SSF82895">
    <property type="entry name" value="TSP-1 type 1 repeat"/>
    <property type="match status" value="1"/>
</dbReference>